<feature type="transmembrane region" description="Helical" evidence="1">
    <location>
        <begin position="331"/>
        <end position="354"/>
    </location>
</feature>
<keyword evidence="3" id="KW-1185">Reference proteome</keyword>
<evidence type="ECO:0000313" key="2">
    <source>
        <dbReference type="EMBL" id="KPU43572.1"/>
    </source>
</evidence>
<dbReference type="Gene3D" id="1.20.1730.10">
    <property type="entry name" value="Sodium/glucose cotransporter"/>
    <property type="match status" value="1"/>
</dbReference>
<dbReference type="InterPro" id="IPR038728">
    <property type="entry name" value="YkvI-like"/>
</dbReference>
<dbReference type="PANTHER" id="PTHR37814:SF1">
    <property type="entry name" value="MEMBRANE PROTEIN"/>
    <property type="match status" value="1"/>
</dbReference>
<organism evidence="2 3">
    <name type="scientific">Oxobacter pfennigii</name>
    <dbReference type="NCBI Taxonomy" id="36849"/>
    <lineage>
        <taxon>Bacteria</taxon>
        <taxon>Bacillati</taxon>
        <taxon>Bacillota</taxon>
        <taxon>Clostridia</taxon>
        <taxon>Eubacteriales</taxon>
        <taxon>Clostridiaceae</taxon>
        <taxon>Oxobacter</taxon>
    </lineage>
</organism>
<feature type="transmembrane region" description="Helical" evidence="1">
    <location>
        <begin position="87"/>
        <end position="109"/>
    </location>
</feature>
<accession>A0A0P8Y9M6</accession>
<evidence type="ECO:0000256" key="1">
    <source>
        <dbReference type="SAM" id="Phobius"/>
    </source>
</evidence>
<gene>
    <name evidence="2" type="ORF">OXPF_30130</name>
</gene>
<feature type="transmembrane region" description="Helical" evidence="1">
    <location>
        <begin position="121"/>
        <end position="140"/>
    </location>
</feature>
<feature type="transmembrane region" description="Helical" evidence="1">
    <location>
        <begin position="360"/>
        <end position="379"/>
    </location>
</feature>
<feature type="transmembrane region" description="Helical" evidence="1">
    <location>
        <begin position="197"/>
        <end position="219"/>
    </location>
</feature>
<dbReference type="PATRIC" id="fig|36849.3.peg.3194"/>
<keyword evidence="1" id="KW-1133">Transmembrane helix</keyword>
<keyword evidence="1" id="KW-0472">Membrane</keyword>
<evidence type="ECO:0000313" key="3">
    <source>
        <dbReference type="Proteomes" id="UP000050326"/>
    </source>
</evidence>
<feature type="transmembrane region" description="Helical" evidence="1">
    <location>
        <begin position="39"/>
        <end position="66"/>
    </location>
</feature>
<feature type="transmembrane region" description="Helical" evidence="1">
    <location>
        <begin position="277"/>
        <end position="310"/>
    </location>
</feature>
<dbReference type="EMBL" id="LKET01000039">
    <property type="protein sequence ID" value="KPU43572.1"/>
    <property type="molecule type" value="Genomic_DNA"/>
</dbReference>
<dbReference type="AlphaFoldDB" id="A0A0P8Y9M6"/>
<protein>
    <submittedName>
        <fullName evidence="2">Uncharacterized protein</fullName>
    </submittedName>
</protein>
<proteinExistence type="predicted"/>
<dbReference type="OrthoDB" id="4005at2"/>
<comment type="caution">
    <text evidence="2">The sequence shown here is derived from an EMBL/GenBank/DDBJ whole genome shotgun (WGS) entry which is preliminary data.</text>
</comment>
<dbReference type="Proteomes" id="UP000050326">
    <property type="component" value="Unassembled WGS sequence"/>
</dbReference>
<reference evidence="2 3" key="1">
    <citation type="submission" date="2015-09" db="EMBL/GenBank/DDBJ databases">
        <title>Genome sequence of Oxobacter pfennigii DSM 3222.</title>
        <authorList>
            <person name="Poehlein A."/>
            <person name="Bengelsdorf F.R."/>
            <person name="Schiel-Bengelsdorf B."/>
            <person name="Duerre P."/>
            <person name="Daniel R."/>
        </authorList>
    </citation>
    <scope>NUCLEOTIDE SEQUENCE [LARGE SCALE GENOMIC DNA]</scope>
    <source>
        <strain evidence="2 3">DSM 3222</strain>
    </source>
</reference>
<dbReference type="InterPro" id="IPR038377">
    <property type="entry name" value="Na/Glc_symporter_sf"/>
</dbReference>
<dbReference type="PANTHER" id="PTHR37814">
    <property type="entry name" value="CONSERVED MEMBRANE PROTEIN"/>
    <property type="match status" value="1"/>
</dbReference>
<dbReference type="RefSeq" id="WP_054876006.1">
    <property type="nucleotide sequence ID" value="NZ_LKET01000039.1"/>
</dbReference>
<keyword evidence="1" id="KW-0812">Transmembrane</keyword>
<name>A0A0P8Y9M6_9CLOT</name>
<feature type="transmembrane region" description="Helical" evidence="1">
    <location>
        <begin position="152"/>
        <end position="172"/>
    </location>
</feature>
<feature type="transmembrane region" description="Helical" evidence="1">
    <location>
        <begin position="231"/>
        <end position="257"/>
    </location>
</feature>
<dbReference type="STRING" id="36849.OXPF_30130"/>
<sequence>MIDKNKMPLAIGIAFVAFTTQFGGGFASGAQLYQYFINYGIWALFMPIIAQALLALFFWYGLRFAFRNKTYNYRSFSDSFYGKYRHIFSNLYEVVYIMLICLAPAVAFATGGSTLNILTGLPYFVCTFLIGVFIFVIAMYGTDIVRKAASTLSVMIIIGLLVVLVPNIIAQWDTIVNTIARLGEGILPVGSKESGSFLSALWTSVVYALFQLASVGLMYQHVKPLTDEKQLNLSMIYTFIVNTVCMVISVFGLLAVAHNEELAKTAVPMLLLVQKGVGAAVLMPIISILIILGAVSTGVNMIAGLVTRVVDALEHRDNDQKASASKHMKRSIAVSLVFTVMTFCISQFGLLPLVKVGYSYLGYATLIAVAIPFIVHAVFSGNKPAQKN</sequence>